<keyword evidence="6 12" id="KW-1003">Cell membrane</keyword>
<evidence type="ECO:0000256" key="13">
    <source>
        <dbReference type="SAM" id="Phobius"/>
    </source>
</evidence>
<dbReference type="GO" id="GO:0005886">
    <property type="term" value="C:plasma membrane"/>
    <property type="evidence" value="ECO:0007669"/>
    <property type="project" value="UniProtKB-SubCell"/>
</dbReference>
<keyword evidence="5 12" id="KW-0813">Transport</keyword>
<dbReference type="PANTHER" id="PTHR30070:SF1">
    <property type="entry name" value="CYTOCHROME C BIOGENESIS B-RELATED"/>
    <property type="match status" value="1"/>
</dbReference>
<comment type="function">
    <text evidence="1 12">Required for the export of heme to the periplasm for the biogenesis of c-type cytochromes.</text>
</comment>
<dbReference type="InterPro" id="IPR003544">
    <property type="entry name" value="Cyt_c_biogenesis_CcmB"/>
</dbReference>
<dbReference type="Pfam" id="PF03379">
    <property type="entry name" value="CcmB"/>
    <property type="match status" value="1"/>
</dbReference>
<evidence type="ECO:0000256" key="12">
    <source>
        <dbReference type="PIRNR" id="PIRNR002764"/>
    </source>
</evidence>
<sequence>MSAFAVTFRRELALMWAGGGALAPLGYFLGATMLVPLAMGPDRTLLEAAGPPLVWIAAALSILATLERLFQADLEDGSLDQMLLSPAPLELISFAKGAALWVAIGLPITLAGVPAAIALQAPVERLGYIAASLALGTAAFIGVGLAGAAVTASVKRGGVLLALIVLPLFAPPIIFGASVASGEEVSAALSILAGCALGGAALGPIAAAAALRLQAE</sequence>
<feature type="transmembrane region" description="Helical" evidence="13">
    <location>
        <begin position="159"/>
        <end position="181"/>
    </location>
</feature>
<dbReference type="GO" id="GO:0015232">
    <property type="term" value="F:heme transmembrane transporter activity"/>
    <property type="evidence" value="ECO:0007669"/>
    <property type="project" value="InterPro"/>
</dbReference>
<protein>
    <recommendedName>
        <fullName evidence="4 12">Heme exporter protein B</fullName>
    </recommendedName>
</protein>
<keyword evidence="9 12" id="KW-0201">Cytochrome c-type biogenesis</keyword>
<dbReference type="STRING" id="1759059.ATE48_01520"/>
<evidence type="ECO:0000256" key="1">
    <source>
        <dbReference type="ARBA" id="ARBA00002442"/>
    </source>
</evidence>
<keyword evidence="11 12" id="KW-0472">Membrane</keyword>
<dbReference type="EMBL" id="CP013244">
    <property type="protein sequence ID" value="ANP44692.1"/>
    <property type="molecule type" value="Genomic_DNA"/>
</dbReference>
<feature type="transmembrane region" description="Helical" evidence="13">
    <location>
        <begin position="53"/>
        <end position="70"/>
    </location>
</feature>
<evidence type="ECO:0000256" key="3">
    <source>
        <dbReference type="ARBA" id="ARBA00010544"/>
    </source>
</evidence>
<feature type="transmembrane region" description="Helical" evidence="13">
    <location>
        <begin position="129"/>
        <end position="152"/>
    </location>
</feature>
<keyword evidence="8 13" id="KW-0812">Transmembrane</keyword>
<dbReference type="KEGG" id="cbot:ATE48_01520"/>
<evidence type="ECO:0000256" key="4">
    <source>
        <dbReference type="ARBA" id="ARBA00016452"/>
    </source>
</evidence>
<feature type="transmembrane region" description="Helical" evidence="13">
    <location>
        <begin position="12"/>
        <end position="33"/>
    </location>
</feature>
<evidence type="ECO:0000256" key="5">
    <source>
        <dbReference type="ARBA" id="ARBA00022448"/>
    </source>
</evidence>
<proteinExistence type="inferred from homology"/>
<keyword evidence="7 12" id="KW-0997">Cell inner membrane</keyword>
<gene>
    <name evidence="14" type="ORF">ATE48_01520</name>
</gene>
<evidence type="ECO:0000256" key="9">
    <source>
        <dbReference type="ARBA" id="ARBA00022748"/>
    </source>
</evidence>
<dbReference type="GO" id="GO:0017004">
    <property type="term" value="P:cytochrome complex assembly"/>
    <property type="evidence" value="ECO:0007669"/>
    <property type="project" value="UniProtKB-KW"/>
</dbReference>
<evidence type="ECO:0000313" key="14">
    <source>
        <dbReference type="EMBL" id="ANP44692.1"/>
    </source>
</evidence>
<dbReference type="Proteomes" id="UP000092498">
    <property type="component" value="Chromosome"/>
</dbReference>
<reference evidence="14 15" key="1">
    <citation type="submission" date="2015-11" db="EMBL/GenBank/DDBJ databases">
        <title>Whole-Genome Sequence of Candidatus Oderbacter manganicum from the National Park Lower Oder Valley, Germany.</title>
        <authorList>
            <person name="Braun B."/>
            <person name="Liere K."/>
            <person name="Szewzyk U."/>
        </authorList>
    </citation>
    <scope>NUCLEOTIDE SEQUENCE [LARGE SCALE GENOMIC DNA]</scope>
    <source>
        <strain evidence="14 15">OTSz_A_272</strain>
    </source>
</reference>
<dbReference type="RefSeq" id="WP_066767151.1">
    <property type="nucleotide sequence ID" value="NZ_CP013244.1"/>
</dbReference>
<evidence type="ECO:0000256" key="6">
    <source>
        <dbReference type="ARBA" id="ARBA00022475"/>
    </source>
</evidence>
<dbReference type="PIRSF" id="PIRSF002764">
    <property type="entry name" value="CcmB"/>
    <property type="match status" value="1"/>
</dbReference>
<organism evidence="14 15">
    <name type="scientific">Candidatus Viadribacter manganicus</name>
    <dbReference type="NCBI Taxonomy" id="1759059"/>
    <lineage>
        <taxon>Bacteria</taxon>
        <taxon>Pseudomonadati</taxon>
        <taxon>Pseudomonadota</taxon>
        <taxon>Alphaproteobacteria</taxon>
        <taxon>Hyphomonadales</taxon>
        <taxon>Hyphomonadaceae</taxon>
        <taxon>Candidatus Viadribacter</taxon>
    </lineage>
</organism>
<dbReference type="AlphaFoldDB" id="A0A1B1ADR2"/>
<dbReference type="InterPro" id="IPR026031">
    <property type="entry name" value="Cyt_c_CcmB_bac"/>
</dbReference>
<keyword evidence="15" id="KW-1185">Reference proteome</keyword>
<dbReference type="NCBIfam" id="TIGR01190">
    <property type="entry name" value="ccmB"/>
    <property type="match status" value="1"/>
</dbReference>
<dbReference type="OrthoDB" id="9812915at2"/>
<feature type="transmembrane region" description="Helical" evidence="13">
    <location>
        <begin position="91"/>
        <end position="117"/>
    </location>
</feature>
<comment type="similarity">
    <text evidence="3 12">Belongs to the CcmB/CycW/HelB family.</text>
</comment>
<dbReference type="PRINTS" id="PR01414">
    <property type="entry name" value="CCMBBIOGNSIS"/>
</dbReference>
<dbReference type="GO" id="GO:1903607">
    <property type="term" value="P:cytochrome c biosynthetic process"/>
    <property type="evidence" value="ECO:0007669"/>
    <property type="project" value="TreeGrafter"/>
</dbReference>
<keyword evidence="10 13" id="KW-1133">Transmembrane helix</keyword>
<accession>A0A1B1ADR2</accession>
<evidence type="ECO:0000256" key="10">
    <source>
        <dbReference type="ARBA" id="ARBA00022989"/>
    </source>
</evidence>
<evidence type="ECO:0000256" key="8">
    <source>
        <dbReference type="ARBA" id="ARBA00022692"/>
    </source>
</evidence>
<evidence type="ECO:0000256" key="2">
    <source>
        <dbReference type="ARBA" id="ARBA00004429"/>
    </source>
</evidence>
<feature type="transmembrane region" description="Helical" evidence="13">
    <location>
        <begin position="187"/>
        <end position="211"/>
    </location>
</feature>
<evidence type="ECO:0000256" key="11">
    <source>
        <dbReference type="ARBA" id="ARBA00023136"/>
    </source>
</evidence>
<name>A0A1B1ADR2_9PROT</name>
<evidence type="ECO:0000256" key="7">
    <source>
        <dbReference type="ARBA" id="ARBA00022519"/>
    </source>
</evidence>
<evidence type="ECO:0000313" key="15">
    <source>
        <dbReference type="Proteomes" id="UP000092498"/>
    </source>
</evidence>
<dbReference type="FunCoup" id="A0A1B1ADR2">
    <property type="interactions" value="248"/>
</dbReference>
<dbReference type="InParanoid" id="A0A1B1ADR2"/>
<comment type="subcellular location">
    <subcellularLocation>
        <location evidence="2">Cell inner membrane</location>
        <topology evidence="2">Multi-pass membrane protein</topology>
    </subcellularLocation>
</comment>
<dbReference type="PANTHER" id="PTHR30070">
    <property type="entry name" value="HEME EXPORTER PROTEIN B"/>
    <property type="match status" value="1"/>
</dbReference>